<dbReference type="InterPro" id="IPR029044">
    <property type="entry name" value="Nucleotide-diphossugar_trans"/>
</dbReference>
<dbReference type="PANTHER" id="PTHR32044:SF98">
    <property type="entry name" value="GLUCOMANNAN 4-BETA-MANNOSYLTRANSFERASE 3-RELATED"/>
    <property type="match status" value="1"/>
</dbReference>
<keyword evidence="5 8" id="KW-1133">Transmembrane helix</keyword>
<keyword evidence="4 8" id="KW-0812">Transmembrane</keyword>
<dbReference type="Gene3D" id="3.90.550.10">
    <property type="entry name" value="Spore Coat Polysaccharide Biosynthesis Protein SpsA, Chain A"/>
    <property type="match status" value="1"/>
</dbReference>
<dbReference type="GO" id="GO:0000139">
    <property type="term" value="C:Golgi membrane"/>
    <property type="evidence" value="ECO:0007669"/>
    <property type="project" value="UniProtKB-SubCell"/>
</dbReference>
<dbReference type="PANTHER" id="PTHR32044">
    <property type="entry name" value="GLUCOMANNAN 4-BETA-MANNOSYLTRANSFERASE 9"/>
    <property type="match status" value="1"/>
</dbReference>
<evidence type="ECO:0000256" key="8">
    <source>
        <dbReference type="SAM" id="Phobius"/>
    </source>
</evidence>
<comment type="subcellular location">
    <subcellularLocation>
        <location evidence="1">Golgi apparatus membrane</location>
    </subcellularLocation>
</comment>
<reference evidence="9 10" key="1">
    <citation type="submission" date="2019-11" db="EMBL/GenBank/DDBJ databases">
        <title>Whole genome sequence of Oryza granulata.</title>
        <authorList>
            <person name="Li W."/>
        </authorList>
    </citation>
    <scope>NUCLEOTIDE SEQUENCE [LARGE SCALE GENOMIC DNA]</scope>
    <source>
        <strain evidence="10">cv. Menghai</strain>
        <tissue evidence="9">Leaf</tissue>
    </source>
</reference>
<comment type="caution">
    <text evidence="9">The sequence shown here is derived from an EMBL/GenBank/DDBJ whole genome shotgun (WGS) entry which is preliminary data.</text>
</comment>
<dbReference type="OrthoDB" id="785482at2759"/>
<evidence type="ECO:0000256" key="7">
    <source>
        <dbReference type="ARBA" id="ARBA00023136"/>
    </source>
</evidence>
<dbReference type="Proteomes" id="UP000479710">
    <property type="component" value="Unassembled WGS sequence"/>
</dbReference>
<evidence type="ECO:0000256" key="5">
    <source>
        <dbReference type="ARBA" id="ARBA00022989"/>
    </source>
</evidence>
<proteinExistence type="predicted"/>
<evidence type="ECO:0000256" key="2">
    <source>
        <dbReference type="ARBA" id="ARBA00022676"/>
    </source>
</evidence>
<evidence type="ECO:0000256" key="1">
    <source>
        <dbReference type="ARBA" id="ARBA00004394"/>
    </source>
</evidence>
<feature type="transmembrane region" description="Helical" evidence="8">
    <location>
        <begin position="53"/>
        <end position="77"/>
    </location>
</feature>
<keyword evidence="10" id="KW-1185">Reference proteome</keyword>
<feature type="non-terminal residue" evidence="9">
    <location>
        <position position="152"/>
    </location>
</feature>
<dbReference type="EMBL" id="SPHZ02000008">
    <property type="protein sequence ID" value="KAF0901743.1"/>
    <property type="molecule type" value="Genomic_DNA"/>
</dbReference>
<keyword evidence="3" id="KW-0808">Transferase</keyword>
<protein>
    <recommendedName>
        <fullName evidence="11">Glycosyltransferase 2-like domain-containing protein</fullName>
    </recommendedName>
</protein>
<evidence type="ECO:0000313" key="10">
    <source>
        <dbReference type="Proteomes" id="UP000479710"/>
    </source>
</evidence>
<gene>
    <name evidence="9" type="ORF">E2562_006209</name>
</gene>
<evidence type="ECO:0000256" key="3">
    <source>
        <dbReference type="ARBA" id="ARBA00022679"/>
    </source>
</evidence>
<dbReference type="AlphaFoldDB" id="A0A6G1CQ13"/>
<dbReference type="GO" id="GO:0051753">
    <property type="term" value="F:mannan synthase activity"/>
    <property type="evidence" value="ECO:0007669"/>
    <property type="project" value="TreeGrafter"/>
</dbReference>
<keyword evidence="6" id="KW-0333">Golgi apparatus</keyword>
<accession>A0A6G1CQ13</accession>
<organism evidence="9 10">
    <name type="scientific">Oryza meyeriana var. granulata</name>
    <dbReference type="NCBI Taxonomy" id="110450"/>
    <lineage>
        <taxon>Eukaryota</taxon>
        <taxon>Viridiplantae</taxon>
        <taxon>Streptophyta</taxon>
        <taxon>Embryophyta</taxon>
        <taxon>Tracheophyta</taxon>
        <taxon>Spermatophyta</taxon>
        <taxon>Magnoliopsida</taxon>
        <taxon>Liliopsida</taxon>
        <taxon>Poales</taxon>
        <taxon>Poaceae</taxon>
        <taxon>BOP clade</taxon>
        <taxon>Oryzoideae</taxon>
        <taxon>Oryzeae</taxon>
        <taxon>Oryzinae</taxon>
        <taxon>Oryza</taxon>
        <taxon>Oryza meyeriana</taxon>
    </lineage>
</organism>
<evidence type="ECO:0000313" key="9">
    <source>
        <dbReference type="EMBL" id="KAF0901743.1"/>
    </source>
</evidence>
<evidence type="ECO:0000256" key="6">
    <source>
        <dbReference type="ARBA" id="ARBA00023034"/>
    </source>
</evidence>
<evidence type="ECO:0008006" key="11">
    <source>
        <dbReference type="Google" id="ProtNLM"/>
    </source>
</evidence>
<evidence type="ECO:0000256" key="4">
    <source>
        <dbReference type="ARBA" id="ARBA00022692"/>
    </source>
</evidence>
<keyword evidence="7 8" id="KW-0472">Membrane</keyword>
<keyword evidence="2" id="KW-0328">Glycosyltransferase</keyword>
<sequence>MAGGDRPTAAVAAAEEWLGEFLLLPLRWPSSAELLAAWGAVRAEAVAPALVTASAACLALSAMLLADAVFMAAASFARRRRPDRRYRATPLGVGDDDEEAGRLAYPMVLVQIPMYNEREVYKLSIGAACGLSWPLDRLIIQVLDDSMDPTVK</sequence>
<name>A0A6G1CQ13_9ORYZ</name>